<dbReference type="EMBL" id="BMHT01000001">
    <property type="protein sequence ID" value="GGE98009.1"/>
    <property type="molecule type" value="Genomic_DNA"/>
</dbReference>
<keyword evidence="4" id="KW-1185">Reference proteome</keyword>
<evidence type="ECO:0000256" key="1">
    <source>
        <dbReference type="SAM" id="MobiDB-lite"/>
    </source>
</evidence>
<protein>
    <submittedName>
        <fullName evidence="3">Uncharacterized protein</fullName>
    </submittedName>
</protein>
<comment type="caution">
    <text evidence="3">The sequence shown here is derived from an EMBL/GenBank/DDBJ whole genome shotgun (WGS) entry which is preliminary data.</text>
</comment>
<dbReference type="Proteomes" id="UP000632273">
    <property type="component" value="Unassembled WGS sequence"/>
</dbReference>
<feature type="signal peptide" evidence="2">
    <location>
        <begin position="1"/>
        <end position="23"/>
    </location>
</feature>
<evidence type="ECO:0000313" key="4">
    <source>
        <dbReference type="Proteomes" id="UP000632273"/>
    </source>
</evidence>
<dbReference type="RefSeq" id="WP_188810769.1">
    <property type="nucleotide sequence ID" value="NZ_BMHT01000001.1"/>
</dbReference>
<sequence>MKTTLRLLGLLLALIPLGPQAWAQCITTSTLNYTTANLGNRKTATETVRGTSFTFGGYTSSVPGLQTNTFSVGTDGALTGRSLVWQLDNTGNSGTNESSVTLTFTRPVNNLALQLQDIDADVNFVDNLAFEAYTSGSTMAAQLTSDNFLREPTTPTWGMGKCRARQPARPVQPAAT</sequence>
<feature type="chain" id="PRO_5045983191" evidence="2">
    <location>
        <begin position="24"/>
        <end position="176"/>
    </location>
</feature>
<name>A0ABQ1TL14_9BACT</name>
<organism evidence="3 4">
    <name type="scientific">Hymenobacter cavernae</name>
    <dbReference type="NCBI Taxonomy" id="2044852"/>
    <lineage>
        <taxon>Bacteria</taxon>
        <taxon>Pseudomonadati</taxon>
        <taxon>Bacteroidota</taxon>
        <taxon>Cytophagia</taxon>
        <taxon>Cytophagales</taxon>
        <taxon>Hymenobacteraceae</taxon>
        <taxon>Hymenobacter</taxon>
    </lineage>
</organism>
<reference evidence="4" key="1">
    <citation type="journal article" date="2019" name="Int. J. Syst. Evol. Microbiol.">
        <title>The Global Catalogue of Microorganisms (GCM) 10K type strain sequencing project: providing services to taxonomists for standard genome sequencing and annotation.</title>
        <authorList>
            <consortium name="The Broad Institute Genomics Platform"/>
            <consortium name="The Broad Institute Genome Sequencing Center for Infectious Disease"/>
            <person name="Wu L."/>
            <person name="Ma J."/>
        </authorList>
    </citation>
    <scope>NUCLEOTIDE SEQUENCE [LARGE SCALE GENOMIC DNA]</scope>
    <source>
        <strain evidence="4">CGMCC 1.15197</strain>
    </source>
</reference>
<feature type="compositionally biased region" description="Low complexity" evidence="1">
    <location>
        <begin position="165"/>
        <end position="176"/>
    </location>
</feature>
<feature type="region of interest" description="Disordered" evidence="1">
    <location>
        <begin position="155"/>
        <end position="176"/>
    </location>
</feature>
<evidence type="ECO:0000256" key="2">
    <source>
        <dbReference type="SAM" id="SignalP"/>
    </source>
</evidence>
<gene>
    <name evidence="3" type="ORF">GCM10011383_05980</name>
</gene>
<accession>A0ABQ1TL14</accession>
<proteinExistence type="predicted"/>
<evidence type="ECO:0000313" key="3">
    <source>
        <dbReference type="EMBL" id="GGE98009.1"/>
    </source>
</evidence>
<keyword evidence="2" id="KW-0732">Signal</keyword>